<gene>
    <name evidence="1" type="ORF">DFP90_102178</name>
</gene>
<protein>
    <submittedName>
        <fullName evidence="1">PAS domain-containing protein</fullName>
    </submittedName>
</protein>
<reference evidence="1 2" key="1">
    <citation type="submission" date="2018-07" db="EMBL/GenBank/DDBJ databases">
        <title>Genomic Encyclopedia of Type Strains, Phase III (KMG-III): the genomes of soil and plant-associated and newly described type strains.</title>
        <authorList>
            <person name="Whitman W."/>
        </authorList>
    </citation>
    <scope>NUCLEOTIDE SEQUENCE [LARGE SCALE GENOMIC DNA]</scope>
    <source>
        <strain evidence="1 2">CECT 8488</strain>
    </source>
</reference>
<dbReference type="EMBL" id="QRDW01000002">
    <property type="protein sequence ID" value="RED52160.1"/>
    <property type="molecule type" value="Genomic_DNA"/>
</dbReference>
<evidence type="ECO:0000313" key="2">
    <source>
        <dbReference type="Proteomes" id="UP000256845"/>
    </source>
</evidence>
<organism evidence="1 2">
    <name type="scientific">Aestuariispira insulae</name>
    <dbReference type="NCBI Taxonomy" id="1461337"/>
    <lineage>
        <taxon>Bacteria</taxon>
        <taxon>Pseudomonadati</taxon>
        <taxon>Pseudomonadota</taxon>
        <taxon>Alphaproteobacteria</taxon>
        <taxon>Rhodospirillales</taxon>
        <taxon>Kiloniellaceae</taxon>
        <taxon>Aestuariispira</taxon>
    </lineage>
</organism>
<comment type="caution">
    <text evidence="1">The sequence shown here is derived from an EMBL/GenBank/DDBJ whole genome shotgun (WGS) entry which is preliminary data.</text>
</comment>
<dbReference type="Pfam" id="PF07310">
    <property type="entry name" value="PAS_5"/>
    <property type="match status" value="1"/>
</dbReference>
<dbReference type="AlphaFoldDB" id="A0A3D9HRR5"/>
<name>A0A3D9HRR5_9PROT</name>
<evidence type="ECO:0000313" key="1">
    <source>
        <dbReference type="EMBL" id="RED52160.1"/>
    </source>
</evidence>
<dbReference type="InterPro" id="IPR009922">
    <property type="entry name" value="DUF1457"/>
</dbReference>
<proteinExistence type="predicted"/>
<accession>A0A3D9HRR5</accession>
<dbReference type="Proteomes" id="UP000256845">
    <property type="component" value="Unassembled WGS sequence"/>
</dbReference>
<sequence>MQADPCKSRDCHPVCLEFFNYWNGLRDDSLVPSRRSFLPEEIPQLLGSFILVELISDDEILTRLAGSQVVENFGFDPKGVNYLDFVDQSRRHLASMNIWTTHRQPCGVWALTEQHYPEGKAVRSEMLGLPLDGDGISGPLVLFLRHAVSKPQFLHKKPGHQPTNNILDLKFIDIGAGVPAGPLPTPE</sequence>
<keyword evidence="2" id="KW-1185">Reference proteome</keyword>